<dbReference type="AlphaFoldDB" id="A0AAE3KBV1"/>
<keyword evidence="5" id="KW-1185">Reference proteome</keyword>
<organism evidence="4 5">
    <name type="scientific">Natronocella acetinitrilica</name>
    <dbReference type="NCBI Taxonomy" id="414046"/>
    <lineage>
        <taxon>Bacteria</taxon>
        <taxon>Pseudomonadati</taxon>
        <taxon>Pseudomonadota</taxon>
        <taxon>Gammaproteobacteria</taxon>
        <taxon>Chromatiales</taxon>
        <taxon>Ectothiorhodospiraceae</taxon>
        <taxon>Natronocella</taxon>
    </lineage>
</organism>
<dbReference type="SUPFAM" id="SSF56925">
    <property type="entry name" value="OMPA-like"/>
    <property type="match status" value="1"/>
</dbReference>
<dbReference type="Gene3D" id="2.40.160.20">
    <property type="match status" value="1"/>
</dbReference>
<protein>
    <submittedName>
        <fullName evidence="4">Opacity protein-like surface antigen</fullName>
    </submittedName>
</protein>
<comment type="caution">
    <text evidence="4">The sequence shown here is derived from an EMBL/GenBank/DDBJ whole genome shotgun (WGS) entry which is preliminary data.</text>
</comment>
<dbReference type="InterPro" id="IPR011250">
    <property type="entry name" value="OMP/PagP_B-barrel"/>
</dbReference>
<feature type="signal peptide" evidence="2">
    <location>
        <begin position="1"/>
        <end position="25"/>
    </location>
</feature>
<evidence type="ECO:0000256" key="1">
    <source>
        <dbReference type="ARBA" id="ARBA00022729"/>
    </source>
</evidence>
<evidence type="ECO:0000259" key="3">
    <source>
        <dbReference type="Pfam" id="PF13505"/>
    </source>
</evidence>
<proteinExistence type="predicted"/>
<dbReference type="Proteomes" id="UP001205843">
    <property type="component" value="Unassembled WGS sequence"/>
</dbReference>
<sequence>MKTQSLAAALLVMLLTVGLPATAQADEGGWFIGGGPVRYTLDFNVERPEGRSTGTDRETGGEIRLGWRGPRHRFHGGFGTFSADDYRLQVGTLNADVLYPVRNYFKVLAGGSLVLARQNWDSGAIDDDTSAGLGFQIGVLLPLGRHVDLELAYRQLFTRLRTDVPANGDGDIRYNAERIGSTHLHINIRF</sequence>
<dbReference type="RefSeq" id="WP_253477952.1">
    <property type="nucleotide sequence ID" value="NZ_JALJXV010000005.1"/>
</dbReference>
<keyword evidence="1 2" id="KW-0732">Signal</keyword>
<reference evidence="4" key="1">
    <citation type="submission" date="2022-03" db="EMBL/GenBank/DDBJ databases">
        <title>Genomic Encyclopedia of Type Strains, Phase III (KMG-III): the genomes of soil and plant-associated and newly described type strains.</title>
        <authorList>
            <person name="Whitman W."/>
        </authorList>
    </citation>
    <scope>NUCLEOTIDE SEQUENCE</scope>
    <source>
        <strain evidence="4">ANL 6-2</strain>
    </source>
</reference>
<evidence type="ECO:0000313" key="5">
    <source>
        <dbReference type="Proteomes" id="UP001205843"/>
    </source>
</evidence>
<evidence type="ECO:0000256" key="2">
    <source>
        <dbReference type="SAM" id="SignalP"/>
    </source>
</evidence>
<evidence type="ECO:0000313" key="4">
    <source>
        <dbReference type="EMBL" id="MCP1675064.1"/>
    </source>
</evidence>
<accession>A0AAE3KBV1</accession>
<dbReference type="InterPro" id="IPR027385">
    <property type="entry name" value="Beta-barrel_OMP"/>
</dbReference>
<feature type="domain" description="Outer membrane protein beta-barrel" evidence="3">
    <location>
        <begin position="9"/>
        <end position="174"/>
    </location>
</feature>
<dbReference type="EMBL" id="JALJXV010000005">
    <property type="protein sequence ID" value="MCP1675064.1"/>
    <property type="molecule type" value="Genomic_DNA"/>
</dbReference>
<name>A0AAE3KBV1_9GAMM</name>
<dbReference type="Pfam" id="PF13505">
    <property type="entry name" value="OMP_b-brl"/>
    <property type="match status" value="1"/>
</dbReference>
<gene>
    <name evidence="4" type="ORF">J2T57_002212</name>
</gene>
<feature type="chain" id="PRO_5041923184" evidence="2">
    <location>
        <begin position="26"/>
        <end position="190"/>
    </location>
</feature>